<reference evidence="2" key="1">
    <citation type="journal article" date="2019" name="Int. J. Syst. Evol. Microbiol.">
        <title>The Global Catalogue of Microorganisms (GCM) 10K type strain sequencing project: providing services to taxonomists for standard genome sequencing and annotation.</title>
        <authorList>
            <consortium name="The Broad Institute Genomics Platform"/>
            <consortium name="The Broad Institute Genome Sequencing Center for Infectious Disease"/>
            <person name="Wu L."/>
            <person name="Ma J."/>
        </authorList>
    </citation>
    <scope>NUCLEOTIDE SEQUENCE [LARGE SCALE GENOMIC DNA]</scope>
    <source>
        <strain evidence="2">JCM 18952</strain>
    </source>
</reference>
<protein>
    <submittedName>
        <fullName evidence="1">Uncharacterized protein</fullName>
    </submittedName>
</protein>
<name>A0ABP9TU11_9MICC</name>
<keyword evidence="2" id="KW-1185">Reference proteome</keyword>
<evidence type="ECO:0000313" key="2">
    <source>
        <dbReference type="Proteomes" id="UP001501257"/>
    </source>
</evidence>
<dbReference type="Pfam" id="PF04228">
    <property type="entry name" value="Zn_peptidase"/>
    <property type="match status" value="1"/>
</dbReference>
<dbReference type="Proteomes" id="UP001501257">
    <property type="component" value="Unassembled WGS sequence"/>
</dbReference>
<organism evidence="1 2">
    <name type="scientific">Paeniglutamicibacter antarcticus</name>
    <dbReference type="NCBI Taxonomy" id="494023"/>
    <lineage>
        <taxon>Bacteria</taxon>
        <taxon>Bacillati</taxon>
        <taxon>Actinomycetota</taxon>
        <taxon>Actinomycetes</taxon>
        <taxon>Micrococcales</taxon>
        <taxon>Micrococcaceae</taxon>
        <taxon>Paeniglutamicibacter</taxon>
    </lineage>
</organism>
<accession>A0ABP9TU11</accession>
<dbReference type="EMBL" id="BAABLK010000084">
    <property type="protein sequence ID" value="GAA5228624.1"/>
    <property type="molecule type" value="Genomic_DNA"/>
</dbReference>
<gene>
    <name evidence="1" type="ORF">GCM10025778_31630</name>
</gene>
<dbReference type="InterPro" id="IPR007343">
    <property type="entry name" value="Uncharacterised_pept_Zn_put"/>
</dbReference>
<comment type="caution">
    <text evidence="1">The sequence shown here is derived from an EMBL/GenBank/DDBJ whole genome shotgun (WGS) entry which is preliminary data.</text>
</comment>
<proteinExistence type="predicted"/>
<evidence type="ECO:0000313" key="1">
    <source>
        <dbReference type="EMBL" id="GAA5228624.1"/>
    </source>
</evidence>
<sequence>MAHEYWHQVQNTAGTKSGSVRVELQGGCLAGIWAGHAAKAKHANGTTFMDPFSKIDVRSALFAASAVGTTGSSRPPPGR</sequence>